<keyword evidence="1" id="KW-0732">Signal</keyword>
<dbReference type="InterPro" id="IPR007497">
    <property type="entry name" value="SIMPL/DUF541"/>
</dbReference>
<accession>A0A2X0QXR1</accession>
<sequence length="229" mass="25053">MKFPAILLYVWFLWSFPAIAATESYNQVDFSSEAERKVVNDLMSATLSIEINEPKPASIAKRINTMLNAEFKRAAAFGTVRVTSGNQSTYPVYGKNNLKIEGWRGHAELRLESQDFKSIGELIAQMQEQMQLEGVHFSLAADTRKQVENTLIGEAIDAFRKRANAVSAAMGGSGYKIVRMSINQGGTYPGPRPMMARAALSDTAIPAPEFAGGESTIKVQISGTVEVIQ</sequence>
<organism evidence="2">
    <name type="scientific">Candidatus Nitrotoga fabula</name>
    <dbReference type="NCBI Taxonomy" id="2182327"/>
    <lineage>
        <taxon>Bacteria</taxon>
        <taxon>Pseudomonadati</taxon>
        <taxon>Pseudomonadota</taxon>
        <taxon>Betaproteobacteria</taxon>
        <taxon>Nitrosomonadales</taxon>
        <taxon>Gallionellaceae</taxon>
        <taxon>Candidatus Nitrotoga</taxon>
    </lineage>
</organism>
<dbReference type="PANTHER" id="PTHR34387:SF1">
    <property type="entry name" value="PERIPLASMIC IMMUNOGENIC PROTEIN"/>
    <property type="match status" value="1"/>
</dbReference>
<evidence type="ECO:0000256" key="1">
    <source>
        <dbReference type="SAM" id="SignalP"/>
    </source>
</evidence>
<dbReference type="AlphaFoldDB" id="A0A2X0QXR1"/>
<dbReference type="Gene3D" id="3.30.110.170">
    <property type="entry name" value="Protein of unknown function (DUF541), domain 1"/>
    <property type="match status" value="1"/>
</dbReference>
<proteinExistence type="predicted"/>
<dbReference type="EMBL" id="LS423452">
    <property type="protein sequence ID" value="SPS06500.1"/>
    <property type="molecule type" value="Genomic_DNA"/>
</dbReference>
<feature type="signal peptide" evidence="1">
    <location>
        <begin position="1"/>
        <end position="20"/>
    </location>
</feature>
<dbReference type="InterPro" id="IPR052022">
    <property type="entry name" value="26kDa_periplasmic_antigen"/>
</dbReference>
<evidence type="ECO:0000313" key="2">
    <source>
        <dbReference type="EMBL" id="SPS06500.1"/>
    </source>
</evidence>
<gene>
    <name evidence="2" type="ORF">NITFAB_2093</name>
</gene>
<evidence type="ECO:0008006" key="3">
    <source>
        <dbReference type="Google" id="ProtNLM"/>
    </source>
</evidence>
<dbReference type="Pfam" id="PF04402">
    <property type="entry name" value="SIMPL"/>
    <property type="match status" value="1"/>
</dbReference>
<protein>
    <recommendedName>
        <fullName evidence="3">Periplasmic/secreted protein</fullName>
    </recommendedName>
</protein>
<reference evidence="2" key="1">
    <citation type="submission" date="2018-05" db="EMBL/GenBank/DDBJ databases">
        <authorList>
            <person name="Lanie J.A."/>
            <person name="Ng W.-L."/>
            <person name="Kazmierczak K.M."/>
            <person name="Andrzejewski T.M."/>
            <person name="Davidsen T.M."/>
            <person name="Wayne K.J."/>
            <person name="Tettelin H."/>
            <person name="Glass J.I."/>
            <person name="Rusch D."/>
            <person name="Podicherti R."/>
            <person name="Tsui H.-C.T."/>
            <person name="Winkler M.E."/>
        </authorList>
    </citation>
    <scope>NUCLEOTIDE SEQUENCE</scope>
    <source>
        <strain evidence="2">KNB</strain>
    </source>
</reference>
<dbReference type="Gene3D" id="3.30.70.2970">
    <property type="entry name" value="Protein of unknown function (DUF541), domain 2"/>
    <property type="match status" value="1"/>
</dbReference>
<dbReference type="PANTHER" id="PTHR34387">
    <property type="entry name" value="SLR1258 PROTEIN"/>
    <property type="match status" value="1"/>
</dbReference>
<feature type="chain" id="PRO_5015882141" description="Periplasmic/secreted protein" evidence="1">
    <location>
        <begin position="21"/>
        <end position="229"/>
    </location>
</feature>
<dbReference type="GO" id="GO:0006974">
    <property type="term" value="P:DNA damage response"/>
    <property type="evidence" value="ECO:0007669"/>
    <property type="project" value="TreeGrafter"/>
</dbReference>
<name>A0A2X0QXR1_9PROT</name>